<dbReference type="EMBL" id="GBRH01216876">
    <property type="protein sequence ID" value="JAD81019.1"/>
    <property type="molecule type" value="Transcribed_RNA"/>
</dbReference>
<proteinExistence type="predicted"/>
<protein>
    <submittedName>
        <fullName evidence="1">Uncharacterized protein</fullName>
    </submittedName>
</protein>
<name>A0A0A9CXE8_ARUDO</name>
<organism evidence="1">
    <name type="scientific">Arundo donax</name>
    <name type="common">Giant reed</name>
    <name type="synonym">Donax arundinaceus</name>
    <dbReference type="NCBI Taxonomy" id="35708"/>
    <lineage>
        <taxon>Eukaryota</taxon>
        <taxon>Viridiplantae</taxon>
        <taxon>Streptophyta</taxon>
        <taxon>Embryophyta</taxon>
        <taxon>Tracheophyta</taxon>
        <taxon>Spermatophyta</taxon>
        <taxon>Magnoliopsida</taxon>
        <taxon>Liliopsida</taxon>
        <taxon>Poales</taxon>
        <taxon>Poaceae</taxon>
        <taxon>PACMAD clade</taxon>
        <taxon>Arundinoideae</taxon>
        <taxon>Arundineae</taxon>
        <taxon>Arundo</taxon>
    </lineage>
</organism>
<reference evidence="1" key="1">
    <citation type="submission" date="2014-09" db="EMBL/GenBank/DDBJ databases">
        <authorList>
            <person name="Magalhaes I.L.F."/>
            <person name="Oliveira U."/>
            <person name="Santos F.R."/>
            <person name="Vidigal T.H.D.A."/>
            <person name="Brescovit A.D."/>
            <person name="Santos A.J."/>
        </authorList>
    </citation>
    <scope>NUCLEOTIDE SEQUENCE</scope>
    <source>
        <tissue evidence="1">Shoot tissue taken approximately 20 cm above the soil surface</tissue>
    </source>
</reference>
<reference evidence="1" key="2">
    <citation type="journal article" date="2015" name="Data Brief">
        <title>Shoot transcriptome of the giant reed, Arundo donax.</title>
        <authorList>
            <person name="Barrero R.A."/>
            <person name="Guerrero F.D."/>
            <person name="Moolhuijzen P."/>
            <person name="Goolsby J.A."/>
            <person name="Tidwell J."/>
            <person name="Bellgard S.E."/>
            <person name="Bellgard M.I."/>
        </authorList>
    </citation>
    <scope>NUCLEOTIDE SEQUENCE</scope>
    <source>
        <tissue evidence="1">Shoot tissue taken approximately 20 cm above the soil surface</tissue>
    </source>
</reference>
<sequence length="85" mass="9765">MAAGPPQVHTTQDLPGLHHRRQYCTSCFHCHTWPLSLHNTCLRKASSLSSLLAIRQNKDQLEIQHHVLPRLAKQMCNQEANLEHH</sequence>
<dbReference type="AlphaFoldDB" id="A0A0A9CXE8"/>
<accession>A0A0A9CXE8</accession>
<evidence type="ECO:0000313" key="1">
    <source>
        <dbReference type="EMBL" id="JAD81019.1"/>
    </source>
</evidence>